<protein>
    <recommendedName>
        <fullName evidence="1">Alpha-L-rhamnosidase six-hairpin glycosidase domain-containing protein</fullName>
    </recommendedName>
</protein>
<evidence type="ECO:0000313" key="2">
    <source>
        <dbReference type="EMBL" id="MCW3807268.1"/>
    </source>
</evidence>
<dbReference type="InterPro" id="IPR012341">
    <property type="entry name" value="6hp_glycosidase-like_sf"/>
</dbReference>
<sequence>MKHLLILLLTYGLLSCNNTQKPMHVNRDYTVYNNKVVQGKYIAEVKPDGSITSNYASPGNELHKRTIELKFSINNKDNELPFGKNHKIVVTPQNGVYTTPLITFGKQYTDSKADINEVLELNTTLQIKLDMSRVFKEFETTGYYKDTNGEKISKNDFKGVFLAGNITPLNFDFENLNEDVKLKDEDGDHIYELSVKINTHDPDKYVKPFWKLSEDISQYPQLKTNNPLIQSLYNMALEETRLLSEDDGTFRTGAKWAGVWTRDVSYAIVLGMGIADTQRARTSLLKKVKRNRIVQDTGSGGAWPVSSDRTTWSLAAWELYLITGDQQWLEFSYQVIRNTIEDDRKVVYNNKSGLYRGESSFLDWRTQTYPRWMDNVDIYQSQNLGTNMVHYKTLLIASEMASILNHENDQERYYAWSENLKTAINNKLWNEEKGYYNQYIYGRNHEFVSPKSEALGEAFSVLYEVADNKAGTVIKNTPVVSWGIPCVYPQIPEITPYHNNGIWPFVQTFWNLAIAKTGNSNALEHGISAFYRAAAMFLTNKENMVAENGDFMTALNSDRQLWSVAGNLGHIYKIFFGMNFTTDSKIWFTPSIPKSYNANMELSNLKIRNKDLNIKIHGYGNKIKSFRIDGKKSENHFISLLGQGKHIIEIEMANNDFYGEYNLVPNKFHITTPEPKIVDTEIIWDAIPNAVKYEIYKDGSLYKTTTDITKASIDKEPAEYTVRAMDIVNTPSFISEPIYSTPQPICTFNNYSADKTVSIPEAPTGIIELSKTRNTTVNWKANCKKEGNYVIYFRYTNGSGPWNTDNKCAIRTLWIDNQKVAPVIMAQRGTNEWKNLGESNRVDFHLSKGTHAFKLTFEPENENMNVDTNTALLGEMILERK</sequence>
<dbReference type="Pfam" id="PF17389">
    <property type="entry name" value="Bac_rhamnosid6H"/>
    <property type="match status" value="1"/>
</dbReference>
<keyword evidence="3" id="KW-1185">Reference proteome</keyword>
<dbReference type="GO" id="GO:0005975">
    <property type="term" value="P:carbohydrate metabolic process"/>
    <property type="evidence" value="ECO:0007669"/>
    <property type="project" value="InterPro"/>
</dbReference>
<name>A0AAE3MG81_9BACT</name>
<proteinExistence type="predicted"/>
<gene>
    <name evidence="2" type="ORF">OM074_16645</name>
</gene>
<reference evidence="2" key="1">
    <citation type="submission" date="2022-10" db="EMBL/GenBank/DDBJ databases">
        <authorList>
            <person name="Yu W.X."/>
        </authorList>
    </citation>
    <scope>NUCLEOTIDE SEQUENCE</scope>
    <source>
        <strain evidence="2">D04</strain>
    </source>
</reference>
<feature type="domain" description="Alpha-L-rhamnosidase six-hairpin glycosidase" evidence="1">
    <location>
        <begin position="310"/>
        <end position="437"/>
    </location>
</feature>
<accession>A0AAE3MG81</accession>
<dbReference type="Gene3D" id="1.50.10.10">
    <property type="match status" value="1"/>
</dbReference>
<dbReference type="Gene3D" id="2.60.120.260">
    <property type="entry name" value="Galactose-binding domain-like"/>
    <property type="match status" value="1"/>
</dbReference>
<organism evidence="2 3">
    <name type="scientific">Plebeiibacterium marinum</name>
    <dbReference type="NCBI Taxonomy" id="2992111"/>
    <lineage>
        <taxon>Bacteria</taxon>
        <taxon>Pseudomonadati</taxon>
        <taxon>Bacteroidota</taxon>
        <taxon>Bacteroidia</taxon>
        <taxon>Marinilabiliales</taxon>
        <taxon>Marinilabiliaceae</taxon>
        <taxon>Plebeiibacterium</taxon>
    </lineage>
</organism>
<dbReference type="InterPro" id="IPR035396">
    <property type="entry name" value="Bac_rhamnosid6H"/>
</dbReference>
<dbReference type="RefSeq" id="WP_301201504.1">
    <property type="nucleotide sequence ID" value="NZ_JAPDPI010000042.1"/>
</dbReference>
<dbReference type="AlphaFoldDB" id="A0AAE3MG81"/>
<dbReference type="Proteomes" id="UP001207408">
    <property type="component" value="Unassembled WGS sequence"/>
</dbReference>
<dbReference type="EMBL" id="JAPDPI010000042">
    <property type="protein sequence ID" value="MCW3807268.1"/>
    <property type="molecule type" value="Genomic_DNA"/>
</dbReference>
<evidence type="ECO:0000259" key="1">
    <source>
        <dbReference type="Pfam" id="PF17389"/>
    </source>
</evidence>
<evidence type="ECO:0000313" key="3">
    <source>
        <dbReference type="Proteomes" id="UP001207408"/>
    </source>
</evidence>
<dbReference type="InterPro" id="IPR008928">
    <property type="entry name" value="6-hairpin_glycosidase_sf"/>
</dbReference>
<dbReference type="SUPFAM" id="SSF48208">
    <property type="entry name" value="Six-hairpin glycosidases"/>
    <property type="match status" value="1"/>
</dbReference>
<comment type="caution">
    <text evidence="2">The sequence shown here is derived from an EMBL/GenBank/DDBJ whole genome shotgun (WGS) entry which is preliminary data.</text>
</comment>
<dbReference type="PROSITE" id="PS51257">
    <property type="entry name" value="PROKAR_LIPOPROTEIN"/>
    <property type="match status" value="1"/>
</dbReference>